<keyword evidence="1" id="KW-0472">Membrane</keyword>
<keyword evidence="1" id="KW-0812">Transmembrane</keyword>
<keyword evidence="3" id="KW-1185">Reference proteome</keyword>
<dbReference type="EMBL" id="QCZI01000010">
    <property type="protein sequence ID" value="PWA04849.1"/>
    <property type="molecule type" value="Genomic_DNA"/>
</dbReference>
<dbReference type="Proteomes" id="UP000245449">
    <property type="component" value="Unassembled WGS sequence"/>
</dbReference>
<dbReference type="Gene3D" id="3.40.50.1110">
    <property type="entry name" value="SGNH hydrolase"/>
    <property type="match status" value="1"/>
</dbReference>
<protein>
    <recommendedName>
        <fullName evidence="4">SGNH/GDSL hydrolase family protein</fullName>
    </recommendedName>
</protein>
<sequence>MKTFLKYLMIFMVPFIICFICFEVYLRQINTDYTEKEKGLILNQKNIELIILGNSHSTYGIDPNQFDLYSYNLANVGQSLYFDKRLVMKHIDKLTNLKFVIINIDYHSLYFSSQSERDAWSYYGNGIEYKNGISVLSKISRIYGYTFSVSKNFLKKDRSKEYKIIKAIDVEKGVDLNKPIYKGWFSFKGTDNDQMAALKYKKRADSFNDLVLNSTEKEEILLDLEDFICQLQSKKITPILVTTPCYSPYIKMLNQKQLKANELDVVKLAKKFNLKYWNFLNLPLKETDFYNCDHLNSNGAKVFSTTLNSLVNSNFSIAKPKKEYSK</sequence>
<reference evidence="2 3" key="1">
    <citation type="submission" date="2018-04" db="EMBL/GenBank/DDBJ databases">
        <title>Flavobacterium sp. nov., isolated from glacier ice.</title>
        <authorList>
            <person name="Liu Q."/>
            <person name="Xin Y.-H."/>
        </authorList>
    </citation>
    <scope>NUCLEOTIDE SEQUENCE [LARGE SCALE GENOMIC DNA]</scope>
    <source>
        <strain evidence="2 3">RB1R5</strain>
    </source>
</reference>
<comment type="caution">
    <text evidence="2">The sequence shown here is derived from an EMBL/GenBank/DDBJ whole genome shotgun (WGS) entry which is preliminary data.</text>
</comment>
<organism evidence="2 3">
    <name type="scientific">Flavobacterium psychrotolerans</name>
    <dbReference type="NCBI Taxonomy" id="2169410"/>
    <lineage>
        <taxon>Bacteria</taxon>
        <taxon>Pseudomonadati</taxon>
        <taxon>Bacteroidota</taxon>
        <taxon>Flavobacteriia</taxon>
        <taxon>Flavobacteriales</taxon>
        <taxon>Flavobacteriaceae</taxon>
        <taxon>Flavobacterium</taxon>
    </lineage>
</organism>
<evidence type="ECO:0000313" key="3">
    <source>
        <dbReference type="Proteomes" id="UP000245449"/>
    </source>
</evidence>
<dbReference type="OrthoDB" id="9761723at2"/>
<dbReference type="SUPFAM" id="SSF52266">
    <property type="entry name" value="SGNH hydrolase"/>
    <property type="match status" value="1"/>
</dbReference>
<evidence type="ECO:0000313" key="2">
    <source>
        <dbReference type="EMBL" id="PWA04849.1"/>
    </source>
</evidence>
<keyword evidence="1" id="KW-1133">Transmembrane helix</keyword>
<evidence type="ECO:0000256" key="1">
    <source>
        <dbReference type="SAM" id="Phobius"/>
    </source>
</evidence>
<gene>
    <name evidence="2" type="ORF">DB895_08770</name>
</gene>
<name>A0A2U1JIM8_9FLAO</name>
<dbReference type="GO" id="GO:0016788">
    <property type="term" value="F:hydrolase activity, acting on ester bonds"/>
    <property type="evidence" value="ECO:0007669"/>
    <property type="project" value="UniProtKB-ARBA"/>
</dbReference>
<evidence type="ECO:0008006" key="4">
    <source>
        <dbReference type="Google" id="ProtNLM"/>
    </source>
</evidence>
<dbReference type="InterPro" id="IPR036514">
    <property type="entry name" value="SGNH_hydro_sf"/>
</dbReference>
<feature type="transmembrane region" description="Helical" evidence="1">
    <location>
        <begin position="7"/>
        <end position="26"/>
    </location>
</feature>
<accession>A0A2U1JIM8</accession>
<dbReference type="AlphaFoldDB" id="A0A2U1JIM8"/>
<proteinExistence type="predicted"/>
<dbReference type="RefSeq" id="WP_116724996.1">
    <property type="nucleotide sequence ID" value="NZ_QCZI01000010.1"/>
</dbReference>